<evidence type="ECO:0000259" key="4">
    <source>
        <dbReference type="PROSITE" id="PS50883"/>
    </source>
</evidence>
<dbReference type="PROSITE" id="PS50887">
    <property type="entry name" value="GGDEF"/>
    <property type="match status" value="1"/>
</dbReference>
<dbReference type="PANTHER" id="PTHR33121:SF70">
    <property type="entry name" value="SIGNALING PROTEIN YKOW"/>
    <property type="match status" value="1"/>
</dbReference>
<dbReference type="OrthoDB" id="9812260at2"/>
<evidence type="ECO:0000313" key="7">
    <source>
        <dbReference type="EMBL" id="SBV51279.1"/>
    </source>
</evidence>
<dbReference type="Gene3D" id="3.20.20.450">
    <property type="entry name" value="EAL domain"/>
    <property type="match status" value="1"/>
</dbReference>
<accession>A0A1C3NLL1</accession>
<dbReference type="PANTHER" id="PTHR33121">
    <property type="entry name" value="CYCLIC DI-GMP PHOSPHODIESTERASE PDEF"/>
    <property type="match status" value="1"/>
</dbReference>
<dbReference type="Pfam" id="PF00990">
    <property type="entry name" value="GGDEF"/>
    <property type="match status" value="1"/>
</dbReference>
<feature type="domain" description="Response regulatory" evidence="3">
    <location>
        <begin position="112"/>
        <end position="228"/>
    </location>
</feature>
<dbReference type="InterPro" id="IPR011006">
    <property type="entry name" value="CheY-like_superfamily"/>
</dbReference>
<gene>
    <name evidence="7" type="ORF">XBLMG947_2066</name>
    <name evidence="6" type="ORF">XbrCFBP1976_09275</name>
</gene>
<evidence type="ECO:0000313" key="6">
    <source>
        <dbReference type="EMBL" id="PPV07000.1"/>
    </source>
</evidence>
<dbReference type="InterPro" id="IPR001633">
    <property type="entry name" value="EAL_dom"/>
</dbReference>
<dbReference type="GO" id="GO:0071111">
    <property type="term" value="F:cyclic-guanylate-specific phosphodiesterase activity"/>
    <property type="evidence" value="ECO:0007669"/>
    <property type="project" value="InterPro"/>
</dbReference>
<feature type="region of interest" description="Disordered" evidence="2">
    <location>
        <begin position="1"/>
        <end position="104"/>
    </location>
</feature>
<dbReference type="InterPro" id="IPR050706">
    <property type="entry name" value="Cyclic-di-GMP_PDE-like"/>
</dbReference>
<protein>
    <submittedName>
        <fullName evidence="6">Response regulator receiver protein</fullName>
    </submittedName>
    <submittedName>
        <fullName evidence="7">Two-component system regulatory protein</fullName>
    </submittedName>
</protein>
<dbReference type="SMART" id="SM00052">
    <property type="entry name" value="EAL"/>
    <property type="match status" value="1"/>
</dbReference>
<dbReference type="InterPro" id="IPR000160">
    <property type="entry name" value="GGDEF_dom"/>
</dbReference>
<name>A0A1C3NLL1_9XANT</name>
<dbReference type="GO" id="GO:0000160">
    <property type="term" value="P:phosphorelay signal transduction system"/>
    <property type="evidence" value="ECO:0007669"/>
    <property type="project" value="InterPro"/>
</dbReference>
<sequence length="655" mass="70819">MAARDPVLSTTRDHTATRHRPLRAETPPADHWRRWADEAAAASDDTAPVSAAIIPAPARTAAPSPTPAAPPRPVTAIGSASNASASAPTGLPTSTAAPRDGDDNVAADAPYRVLIVEDDRSQALFAQSVLHGAGMHAQVEMTAASVPQAIQDYHPDLILMDLHMPELDGIRLTTLIRQQPGQQLLPIVFLTGDPDPERQFEVLDSGADDFLTKPIRPRHLIAAVSNRIRRARQQALQQTGEQVSVRSNPETGLPTRSHVMGLLAEALERKQSGGLFFIEIASALGLRERYGYAAYERLMTQAGHRLASAAQPYPLARLNDNSFLMLAMDMPEAGLEQQALEIRQRLSANAFPVREEESVHVRCAIGVAALGLGFNDTGSALEAVERTALQARLRSDGVQTYLAPSQAEQQEQLRLVEGQLELAYQPIVAVAGGDTAQYQVLLRLRQADGTLLSAGQVIPAAEAAGRIADLDQQVMDHALGLLHLYQHASPPLRLFVSQSPRTLARDAFADWLLEALVERGVAGQSLIVDLRLDDALIHAVTLQQFCTRLMPAGVQFCLSQFEPGDEANALLSQLPLSFVRMANRFADAHGNAAVRDELRGVIDVAHQRGLLIIGQRIEDPQAAAAMWMSGVDFIQGNLVQTVGKELDFDFTNAVL</sequence>
<dbReference type="Gene3D" id="3.40.50.2300">
    <property type="match status" value="1"/>
</dbReference>
<dbReference type="EMBL" id="MDCE01000011">
    <property type="protein sequence ID" value="PPV07000.1"/>
    <property type="molecule type" value="Genomic_DNA"/>
</dbReference>
<organism evidence="7 8">
    <name type="scientific">Xanthomonas bromi</name>
    <dbReference type="NCBI Taxonomy" id="56449"/>
    <lineage>
        <taxon>Bacteria</taxon>
        <taxon>Pseudomonadati</taxon>
        <taxon>Pseudomonadota</taxon>
        <taxon>Gammaproteobacteria</taxon>
        <taxon>Lysobacterales</taxon>
        <taxon>Lysobacteraceae</taxon>
        <taxon>Xanthomonas</taxon>
    </lineage>
</organism>
<evidence type="ECO:0000313" key="8">
    <source>
        <dbReference type="Proteomes" id="UP000092503"/>
    </source>
</evidence>
<dbReference type="InterPro" id="IPR001789">
    <property type="entry name" value="Sig_transdc_resp-reg_receiver"/>
</dbReference>
<dbReference type="SUPFAM" id="SSF52172">
    <property type="entry name" value="CheY-like"/>
    <property type="match status" value="1"/>
</dbReference>
<feature type="domain" description="GGDEF" evidence="5">
    <location>
        <begin position="271"/>
        <end position="406"/>
    </location>
</feature>
<feature type="domain" description="EAL" evidence="4">
    <location>
        <begin position="404"/>
        <end position="655"/>
    </location>
</feature>
<evidence type="ECO:0000256" key="2">
    <source>
        <dbReference type="SAM" id="MobiDB-lite"/>
    </source>
</evidence>
<dbReference type="SUPFAM" id="SSF141868">
    <property type="entry name" value="EAL domain-like"/>
    <property type="match status" value="1"/>
</dbReference>
<dbReference type="SUPFAM" id="SSF55073">
    <property type="entry name" value="Nucleotide cyclase"/>
    <property type="match status" value="1"/>
</dbReference>
<dbReference type="Gene3D" id="3.30.70.270">
    <property type="match status" value="1"/>
</dbReference>
<dbReference type="InterPro" id="IPR043128">
    <property type="entry name" value="Rev_trsase/Diguanyl_cyclase"/>
</dbReference>
<reference evidence="7 8" key="1">
    <citation type="submission" date="2016-06" db="EMBL/GenBank/DDBJ databases">
        <authorList>
            <person name="Kjaerup R.B."/>
            <person name="Dalgaard T.S."/>
            <person name="Juul-Madsen H.R."/>
        </authorList>
    </citation>
    <scope>NUCLEOTIDE SEQUENCE [LARGE SCALE GENOMIC DNA]</scope>
    <source>
        <strain evidence="7">LMG947</strain>
    </source>
</reference>
<feature type="modified residue" description="4-aspartylphosphate" evidence="1">
    <location>
        <position position="161"/>
    </location>
</feature>
<dbReference type="PROSITE" id="PS50110">
    <property type="entry name" value="RESPONSE_REGULATORY"/>
    <property type="match status" value="1"/>
</dbReference>
<evidence type="ECO:0000259" key="5">
    <source>
        <dbReference type="PROSITE" id="PS50887"/>
    </source>
</evidence>
<reference evidence="6 9" key="2">
    <citation type="submission" date="2016-08" db="EMBL/GenBank/DDBJ databases">
        <title>Evolution of the type three secretion system and type three effector repertoires in Xanthomonas.</title>
        <authorList>
            <person name="Merda D."/>
            <person name="Briand M."/>
            <person name="Bosis E."/>
            <person name="Rousseau C."/>
            <person name="Portier P."/>
            <person name="Jacques M.-A."/>
            <person name="Fischer-Le Saux M."/>
        </authorList>
    </citation>
    <scope>NUCLEOTIDE SEQUENCE [LARGE SCALE GENOMIC DNA]</scope>
    <source>
        <strain evidence="6 9">CFBP1976</strain>
    </source>
</reference>
<dbReference type="PROSITE" id="PS50883">
    <property type="entry name" value="EAL"/>
    <property type="match status" value="1"/>
</dbReference>
<dbReference type="AlphaFoldDB" id="A0A1C3NLL1"/>
<dbReference type="Pfam" id="PF00072">
    <property type="entry name" value="Response_reg"/>
    <property type="match status" value="1"/>
</dbReference>
<dbReference type="CDD" id="cd01948">
    <property type="entry name" value="EAL"/>
    <property type="match status" value="1"/>
</dbReference>
<feature type="compositionally biased region" description="Pro residues" evidence="2">
    <location>
        <begin position="64"/>
        <end position="73"/>
    </location>
</feature>
<keyword evidence="1" id="KW-0597">Phosphoprotein</keyword>
<dbReference type="Proteomes" id="UP000092503">
    <property type="component" value="Unassembled WGS sequence"/>
</dbReference>
<proteinExistence type="predicted"/>
<dbReference type="EMBL" id="FLTX01000032">
    <property type="protein sequence ID" value="SBV51279.1"/>
    <property type="molecule type" value="Genomic_DNA"/>
</dbReference>
<dbReference type="RefSeq" id="WP_065468341.1">
    <property type="nucleotide sequence ID" value="NZ_FLTX01000032.1"/>
</dbReference>
<evidence type="ECO:0000256" key="1">
    <source>
        <dbReference type="PROSITE-ProRule" id="PRU00169"/>
    </source>
</evidence>
<dbReference type="SMART" id="SM00448">
    <property type="entry name" value="REC"/>
    <property type="match status" value="1"/>
</dbReference>
<dbReference type="STRING" id="56449.XBLMG947_2066"/>
<keyword evidence="9" id="KW-1185">Reference proteome</keyword>
<dbReference type="SMART" id="SM00267">
    <property type="entry name" value="GGDEF"/>
    <property type="match status" value="1"/>
</dbReference>
<evidence type="ECO:0000313" key="9">
    <source>
        <dbReference type="Proteomes" id="UP000239710"/>
    </source>
</evidence>
<feature type="compositionally biased region" description="Basic and acidic residues" evidence="2">
    <location>
        <begin position="28"/>
        <end position="37"/>
    </location>
</feature>
<dbReference type="InterPro" id="IPR035919">
    <property type="entry name" value="EAL_sf"/>
</dbReference>
<feature type="compositionally biased region" description="Low complexity" evidence="2">
    <location>
        <begin position="38"/>
        <end position="63"/>
    </location>
</feature>
<evidence type="ECO:0000259" key="3">
    <source>
        <dbReference type="PROSITE" id="PS50110"/>
    </source>
</evidence>
<dbReference type="Proteomes" id="UP000239710">
    <property type="component" value="Unassembled WGS sequence"/>
</dbReference>
<dbReference type="Pfam" id="PF00563">
    <property type="entry name" value="EAL"/>
    <property type="match status" value="1"/>
</dbReference>
<dbReference type="InterPro" id="IPR029787">
    <property type="entry name" value="Nucleotide_cyclase"/>
</dbReference>